<gene>
    <name evidence="5" type="primary">LOC106114722</name>
</gene>
<feature type="domain" description="ZAD" evidence="4">
    <location>
        <begin position="6"/>
        <end position="78"/>
    </location>
</feature>
<evidence type="ECO:0000256" key="1">
    <source>
        <dbReference type="PROSITE-ProRule" id="PRU00042"/>
    </source>
</evidence>
<evidence type="ECO:0000259" key="4">
    <source>
        <dbReference type="PROSITE" id="PS51915"/>
    </source>
</evidence>
<feature type="domain" description="C2H2-type" evidence="3">
    <location>
        <begin position="185"/>
        <end position="213"/>
    </location>
</feature>
<keyword evidence="2" id="KW-0479">Metal-binding</keyword>
<dbReference type="AlphaFoldDB" id="A0AAJ7E5I6"/>
<dbReference type="SUPFAM" id="SSF57716">
    <property type="entry name" value="Glucocorticoid receptor-like (DNA-binding domain)"/>
    <property type="match status" value="1"/>
</dbReference>
<accession>A0AAJ7E5I6</accession>
<dbReference type="GeneID" id="106114722"/>
<protein>
    <submittedName>
        <fullName evidence="5">Uncharacterized protein LOC106114722 isoform X1</fullName>
    </submittedName>
</protein>
<evidence type="ECO:0000259" key="3">
    <source>
        <dbReference type="PROSITE" id="PS50157"/>
    </source>
</evidence>
<dbReference type="PROSITE" id="PS50157">
    <property type="entry name" value="ZINC_FINGER_C2H2_2"/>
    <property type="match status" value="1"/>
</dbReference>
<dbReference type="Pfam" id="PF07776">
    <property type="entry name" value="zf-AD"/>
    <property type="match status" value="1"/>
</dbReference>
<dbReference type="PROSITE" id="PS51915">
    <property type="entry name" value="ZAD"/>
    <property type="match status" value="1"/>
</dbReference>
<feature type="binding site" evidence="2">
    <location>
        <position position="8"/>
    </location>
    <ligand>
        <name>Zn(2+)</name>
        <dbReference type="ChEBI" id="CHEBI:29105"/>
    </ligand>
</feature>
<reference evidence="5" key="1">
    <citation type="submission" date="2025-08" db="UniProtKB">
        <authorList>
            <consortium name="RefSeq"/>
        </authorList>
    </citation>
    <scope>IDENTIFICATION</scope>
</reference>
<dbReference type="Gene3D" id="3.40.1800.20">
    <property type="match status" value="1"/>
</dbReference>
<dbReference type="KEGG" id="pxu:106114722"/>
<dbReference type="InterPro" id="IPR012934">
    <property type="entry name" value="Znf_AD"/>
</dbReference>
<dbReference type="PROSITE" id="PS00028">
    <property type="entry name" value="ZINC_FINGER_C2H2_1"/>
    <property type="match status" value="1"/>
</dbReference>
<dbReference type="SMART" id="SM00868">
    <property type="entry name" value="zf-AD"/>
    <property type="match status" value="1"/>
</dbReference>
<dbReference type="Proteomes" id="UP000694872">
    <property type="component" value="Unplaced"/>
</dbReference>
<evidence type="ECO:0000313" key="5">
    <source>
        <dbReference type="RefSeq" id="XP_013163484.1"/>
    </source>
</evidence>
<proteinExistence type="predicted"/>
<sequence length="225" mass="25806">MSLISKHCRVCLETGIHYNSIFDNNKLYAKMLMDLTDIKIYPYDGLPYKICAKCILRLESAYNFKRQCKKMNGVLWKNMAEKIWNAILKRDFNKNATPSPPTTNQMPPNTSIVHDNQIKTEQNPSQCNHSQGNVNETNNFKFGNYSSVSKTNKNSVNQCLKLNNPMLTTISMIAKKMSPHLKHNYICIGCPKQFKKIGNLKRHLVVAHSIQPNHIELKDKVVPNL</sequence>
<keyword evidence="2" id="KW-0862">Zinc</keyword>
<dbReference type="GO" id="GO:0005634">
    <property type="term" value="C:nucleus"/>
    <property type="evidence" value="ECO:0007669"/>
    <property type="project" value="InterPro"/>
</dbReference>
<name>A0AAJ7E5I6_PAPXU</name>
<dbReference type="RefSeq" id="XP_013163484.1">
    <property type="nucleotide sequence ID" value="XM_013308030.1"/>
</dbReference>
<evidence type="ECO:0000256" key="2">
    <source>
        <dbReference type="PROSITE-ProRule" id="PRU01263"/>
    </source>
</evidence>
<feature type="binding site" evidence="2">
    <location>
        <position position="51"/>
    </location>
    <ligand>
        <name>Zn(2+)</name>
        <dbReference type="ChEBI" id="CHEBI:29105"/>
    </ligand>
</feature>
<keyword evidence="1" id="KW-0863">Zinc-finger</keyword>
<feature type="binding site" evidence="2">
    <location>
        <position position="11"/>
    </location>
    <ligand>
        <name>Zn(2+)</name>
        <dbReference type="ChEBI" id="CHEBI:29105"/>
    </ligand>
</feature>
<organism evidence="5">
    <name type="scientific">Papilio xuthus</name>
    <name type="common">Asian swallowtail butterfly</name>
    <dbReference type="NCBI Taxonomy" id="66420"/>
    <lineage>
        <taxon>Eukaryota</taxon>
        <taxon>Metazoa</taxon>
        <taxon>Ecdysozoa</taxon>
        <taxon>Arthropoda</taxon>
        <taxon>Hexapoda</taxon>
        <taxon>Insecta</taxon>
        <taxon>Pterygota</taxon>
        <taxon>Neoptera</taxon>
        <taxon>Endopterygota</taxon>
        <taxon>Lepidoptera</taxon>
        <taxon>Glossata</taxon>
        <taxon>Ditrysia</taxon>
        <taxon>Papilionoidea</taxon>
        <taxon>Papilionidae</taxon>
        <taxon>Papilioninae</taxon>
        <taxon>Papilio</taxon>
    </lineage>
</organism>
<dbReference type="InterPro" id="IPR013087">
    <property type="entry name" value="Znf_C2H2_type"/>
</dbReference>
<dbReference type="GO" id="GO:0008270">
    <property type="term" value="F:zinc ion binding"/>
    <property type="evidence" value="ECO:0007669"/>
    <property type="project" value="UniProtKB-UniRule"/>
</dbReference>
<feature type="binding site" evidence="2">
    <location>
        <position position="54"/>
    </location>
    <ligand>
        <name>Zn(2+)</name>
        <dbReference type="ChEBI" id="CHEBI:29105"/>
    </ligand>
</feature>